<dbReference type="WBParaSite" id="maker-uti_cns_0002844-snap-gene-0.5-mRNA-1">
    <property type="protein sequence ID" value="maker-uti_cns_0002844-snap-gene-0.5-mRNA-1"/>
    <property type="gene ID" value="maker-uti_cns_0002844-snap-gene-0.5"/>
</dbReference>
<keyword evidence="3" id="KW-0964">Secreted</keyword>
<evidence type="ECO:0000256" key="5">
    <source>
        <dbReference type="ARBA" id="ARBA00023157"/>
    </source>
</evidence>
<name>A0A1I8GR41_9PLAT</name>
<evidence type="ECO:0000256" key="3">
    <source>
        <dbReference type="ARBA" id="ARBA00022525"/>
    </source>
</evidence>
<evidence type="ECO:0000256" key="4">
    <source>
        <dbReference type="ARBA" id="ARBA00022729"/>
    </source>
</evidence>
<dbReference type="Proteomes" id="UP000095280">
    <property type="component" value="Unplaced"/>
</dbReference>
<evidence type="ECO:0000256" key="2">
    <source>
        <dbReference type="ARBA" id="ARBA00005679"/>
    </source>
</evidence>
<dbReference type="Pfam" id="PF03227">
    <property type="entry name" value="GILT"/>
    <property type="match status" value="1"/>
</dbReference>
<dbReference type="OrthoDB" id="958254at2759"/>
<comment type="similarity">
    <text evidence="2">Belongs to the GILT family.</text>
</comment>
<organism evidence="7 8">
    <name type="scientific">Macrostomum lignano</name>
    <dbReference type="NCBI Taxonomy" id="282301"/>
    <lineage>
        <taxon>Eukaryota</taxon>
        <taxon>Metazoa</taxon>
        <taxon>Spiralia</taxon>
        <taxon>Lophotrochozoa</taxon>
        <taxon>Platyhelminthes</taxon>
        <taxon>Rhabditophora</taxon>
        <taxon>Macrostomorpha</taxon>
        <taxon>Macrostomida</taxon>
        <taxon>Macrostomidae</taxon>
        <taxon>Macrostomum</taxon>
    </lineage>
</organism>
<evidence type="ECO:0000256" key="1">
    <source>
        <dbReference type="ARBA" id="ARBA00004613"/>
    </source>
</evidence>
<reference evidence="8" key="1">
    <citation type="submission" date="2016-11" db="UniProtKB">
        <authorList>
            <consortium name="WormBaseParasite"/>
        </authorList>
    </citation>
    <scope>IDENTIFICATION</scope>
</reference>
<dbReference type="InterPro" id="IPR003119">
    <property type="entry name" value="SAP_A"/>
</dbReference>
<dbReference type="GO" id="GO:0005576">
    <property type="term" value="C:extracellular region"/>
    <property type="evidence" value="ECO:0007669"/>
    <property type="project" value="UniProtKB-SubCell"/>
</dbReference>
<keyword evidence="6" id="KW-0325">Glycoprotein</keyword>
<dbReference type="PROSITE" id="PS51110">
    <property type="entry name" value="SAP_A"/>
    <property type="match status" value="1"/>
</dbReference>
<dbReference type="STRING" id="282301.A0A1I8GR41"/>
<sequence length="264" mass="29537">MQLLVTALMLCTCTAFASSTVLRFNSNPNRDCNQSPSVWCGSDDVAEACGVSSQCRSAKRVQRTAAEPVEVTIYMESLCPDCKAFFNKQLYPAWRKLNASGIMMVDVVPYGNAKETIKGHRWIFECQHGPAECEGNQVETCAIGLLNDKPDRWMAYLSCVEERSTADNMLQVAEQCAVALNISWDHINTCSHNEWGDKLEHWMAERTRTLNPPLQYVPWVTINGVHNEDIQKQAEANLLQLVCSTYKGAKPAECTQAVASRCYK</sequence>
<dbReference type="PANTHER" id="PTHR13234:SF8">
    <property type="entry name" value="GAMMA-INTERFERON-INDUCIBLE LYSOSOMAL THIOL REDUCTASE"/>
    <property type="match status" value="1"/>
</dbReference>
<evidence type="ECO:0000256" key="6">
    <source>
        <dbReference type="ARBA" id="ARBA00023180"/>
    </source>
</evidence>
<dbReference type="PANTHER" id="PTHR13234">
    <property type="entry name" value="GAMMA-INTERFERON INDUCIBLE LYSOSOMAL THIOL REDUCTASE GILT"/>
    <property type="match status" value="1"/>
</dbReference>
<protein>
    <submittedName>
        <fullName evidence="8">Saposin A-type domain-containing protein</fullName>
    </submittedName>
</protein>
<keyword evidence="5" id="KW-1015">Disulfide bond</keyword>
<keyword evidence="4" id="KW-0732">Signal</keyword>
<proteinExistence type="inferred from homology"/>
<dbReference type="GO" id="GO:0016671">
    <property type="term" value="F:oxidoreductase activity, acting on a sulfur group of donors, disulfide as acceptor"/>
    <property type="evidence" value="ECO:0007669"/>
    <property type="project" value="InterPro"/>
</dbReference>
<keyword evidence="7" id="KW-1185">Reference proteome</keyword>
<evidence type="ECO:0000313" key="8">
    <source>
        <dbReference type="WBParaSite" id="maker-uti_cns_0002844-snap-gene-0.5-mRNA-1"/>
    </source>
</evidence>
<dbReference type="Gene3D" id="3.40.30.10">
    <property type="entry name" value="Glutaredoxin"/>
    <property type="match status" value="1"/>
</dbReference>
<dbReference type="InterPro" id="IPR004911">
    <property type="entry name" value="Interferon-induced_GILT"/>
</dbReference>
<comment type="subcellular location">
    <subcellularLocation>
        <location evidence="1">Secreted</location>
    </subcellularLocation>
</comment>
<dbReference type="AlphaFoldDB" id="A0A1I8GR41"/>
<accession>A0A1I8GR41</accession>
<evidence type="ECO:0000313" key="7">
    <source>
        <dbReference type="Proteomes" id="UP000095280"/>
    </source>
</evidence>